<dbReference type="EMBL" id="AP028911">
    <property type="protein sequence ID" value="BES92147.1"/>
    <property type="molecule type" value="Genomic_DNA"/>
</dbReference>
<sequence>MRFFSSKTATLQHHVTADGLALFLGLGSECVRQLCLMPGGSTPAPAPAPILQRLLPRVLLRACASELPDPTFLQ</sequence>
<dbReference type="Proteomes" id="UP001307889">
    <property type="component" value="Chromosome 3"/>
</dbReference>
<name>A0ABN7ALF6_9HEMI</name>
<gene>
    <name evidence="1" type="ORF">NTJ_04955</name>
</gene>
<evidence type="ECO:0000313" key="2">
    <source>
        <dbReference type="Proteomes" id="UP001307889"/>
    </source>
</evidence>
<reference evidence="1 2" key="1">
    <citation type="submission" date="2023-09" db="EMBL/GenBank/DDBJ databases">
        <title>Nesidiocoris tenuis whole genome shotgun sequence.</title>
        <authorList>
            <person name="Shibata T."/>
            <person name="Shimoda M."/>
            <person name="Kobayashi T."/>
            <person name="Uehara T."/>
        </authorList>
    </citation>
    <scope>NUCLEOTIDE SEQUENCE [LARGE SCALE GENOMIC DNA]</scope>
    <source>
        <strain evidence="1 2">Japan</strain>
    </source>
</reference>
<proteinExistence type="predicted"/>
<accession>A0ABN7ALF6</accession>
<protein>
    <submittedName>
        <fullName evidence="1">Uncharacterized protein</fullName>
    </submittedName>
</protein>
<evidence type="ECO:0000313" key="1">
    <source>
        <dbReference type="EMBL" id="BES92147.1"/>
    </source>
</evidence>
<organism evidence="1 2">
    <name type="scientific">Nesidiocoris tenuis</name>
    <dbReference type="NCBI Taxonomy" id="355587"/>
    <lineage>
        <taxon>Eukaryota</taxon>
        <taxon>Metazoa</taxon>
        <taxon>Ecdysozoa</taxon>
        <taxon>Arthropoda</taxon>
        <taxon>Hexapoda</taxon>
        <taxon>Insecta</taxon>
        <taxon>Pterygota</taxon>
        <taxon>Neoptera</taxon>
        <taxon>Paraneoptera</taxon>
        <taxon>Hemiptera</taxon>
        <taxon>Heteroptera</taxon>
        <taxon>Panheteroptera</taxon>
        <taxon>Cimicomorpha</taxon>
        <taxon>Miridae</taxon>
        <taxon>Dicyphina</taxon>
        <taxon>Nesidiocoris</taxon>
    </lineage>
</organism>
<keyword evidence="2" id="KW-1185">Reference proteome</keyword>